<evidence type="ECO:0000313" key="3">
    <source>
        <dbReference type="Proteomes" id="UP001317259"/>
    </source>
</evidence>
<dbReference type="InterPro" id="IPR051678">
    <property type="entry name" value="AGP_Transferase"/>
</dbReference>
<dbReference type="EMBL" id="JAKRKC020000001">
    <property type="protein sequence ID" value="MCK2213086.1"/>
    <property type="molecule type" value="Genomic_DNA"/>
</dbReference>
<gene>
    <name evidence="2" type="ORF">MF672_004630</name>
</gene>
<dbReference type="PANTHER" id="PTHR21310:SF40">
    <property type="entry name" value="AMINOGLYCOSIDE PHOSPHOTRANSFERASE DOMAIN-CONTAINING PROTEIN-RELATED"/>
    <property type="match status" value="1"/>
</dbReference>
<evidence type="ECO:0000313" key="2">
    <source>
        <dbReference type="EMBL" id="MCK2213086.1"/>
    </source>
</evidence>
<dbReference type="InterPro" id="IPR002575">
    <property type="entry name" value="Aminoglycoside_PTrfase"/>
</dbReference>
<comment type="caution">
    <text evidence="2">The sequence shown here is derived from an EMBL/GenBank/DDBJ whole genome shotgun (WGS) entry which is preliminary data.</text>
</comment>
<dbReference type="Pfam" id="PF01636">
    <property type="entry name" value="APH"/>
    <property type="match status" value="1"/>
</dbReference>
<dbReference type="Proteomes" id="UP001317259">
    <property type="component" value="Unassembled WGS sequence"/>
</dbReference>
<accession>A0ABT0FL87</accession>
<protein>
    <submittedName>
        <fullName evidence="2">Phosphotransferase</fullName>
    </submittedName>
</protein>
<evidence type="ECO:0000259" key="1">
    <source>
        <dbReference type="Pfam" id="PF01636"/>
    </source>
</evidence>
<name>A0ABT0FL87_9ACTN</name>
<dbReference type="InterPro" id="IPR011009">
    <property type="entry name" value="Kinase-like_dom_sf"/>
</dbReference>
<proteinExistence type="predicted"/>
<dbReference type="SUPFAM" id="SSF56112">
    <property type="entry name" value="Protein kinase-like (PK-like)"/>
    <property type="match status" value="1"/>
</dbReference>
<feature type="domain" description="Aminoglycoside phosphotransferase" evidence="1">
    <location>
        <begin position="3"/>
        <end position="111"/>
    </location>
</feature>
<dbReference type="RefSeq" id="WP_242372723.1">
    <property type="nucleotide sequence ID" value="NZ_JAKRKC020000001.1"/>
</dbReference>
<keyword evidence="3" id="KW-1185">Reference proteome</keyword>
<organism evidence="2 3">
    <name type="scientific">Actinomadura luzonensis</name>
    <dbReference type="NCBI Taxonomy" id="2805427"/>
    <lineage>
        <taxon>Bacteria</taxon>
        <taxon>Bacillati</taxon>
        <taxon>Actinomycetota</taxon>
        <taxon>Actinomycetes</taxon>
        <taxon>Streptosporangiales</taxon>
        <taxon>Thermomonosporaceae</taxon>
        <taxon>Actinomadura</taxon>
    </lineage>
</organism>
<dbReference type="Gene3D" id="3.90.1200.10">
    <property type="match status" value="1"/>
</dbReference>
<dbReference type="PANTHER" id="PTHR21310">
    <property type="entry name" value="AMINOGLYCOSIDE PHOSPHOTRANSFERASE-RELATED-RELATED"/>
    <property type="match status" value="1"/>
</dbReference>
<sequence>MELLGTGRSADVYALDGDRVLRRYRDGGHDAREEAAVMAYVAAHGYPVPEVYPELTEDRPADLVMRRLSGPTMLQAVAGGSYDAEEGGRVGARLLRRLHAIPARLSPDPRDRVLHLDLHPDNVMLTPEGPVVIDWCNTAEGPPELDNALSAVILAQVAVSDADPLAAVARPALRGLLAGLGDAMDYGAPLDEAARRRSENVTLSAGEVGLIGAAVELIRDLGGVTPSRRR</sequence>
<reference evidence="2 3" key="1">
    <citation type="submission" date="2022-04" db="EMBL/GenBank/DDBJ databases">
        <title>Genome draft of Actinomadura sp. ATCC 31491.</title>
        <authorList>
            <person name="Shi X."/>
            <person name="Du Y."/>
        </authorList>
    </citation>
    <scope>NUCLEOTIDE SEQUENCE [LARGE SCALE GENOMIC DNA]</scope>
    <source>
        <strain evidence="2 3">ATCC 31491</strain>
    </source>
</reference>